<proteinExistence type="predicted"/>
<reference evidence="2 3" key="1">
    <citation type="journal article" date="2015" name="Genome Announc.">
        <title>Draft Genome Sequence of Rhodococcus rhodochrous Strain KG-21, a Soil Isolate from Oil Fields of Krishna-Godavari Basin, India.</title>
        <authorList>
            <person name="Dawar C."/>
            <person name="Aggarwal R.K."/>
        </authorList>
    </citation>
    <scope>NUCLEOTIDE SEQUENCE [LARGE SCALE GENOMIC DNA]</scope>
    <source>
        <strain evidence="2 3">KG-21</strain>
    </source>
</reference>
<evidence type="ECO:0000313" key="2">
    <source>
        <dbReference type="EMBL" id="KOS57566.1"/>
    </source>
</evidence>
<name>A0A0M8PJH6_RHORH</name>
<organism evidence="2 3">
    <name type="scientific">Rhodococcus rhodochrous KG-21</name>
    <dbReference type="NCBI Taxonomy" id="1441923"/>
    <lineage>
        <taxon>Bacteria</taxon>
        <taxon>Bacillati</taxon>
        <taxon>Actinomycetota</taxon>
        <taxon>Actinomycetes</taxon>
        <taxon>Mycobacteriales</taxon>
        <taxon>Nocardiaceae</taxon>
        <taxon>Rhodococcus</taxon>
    </lineage>
</organism>
<evidence type="ECO:0000313" key="3">
    <source>
        <dbReference type="Proteomes" id="UP000037712"/>
    </source>
</evidence>
<reference evidence="3" key="2">
    <citation type="submission" date="2015-01" db="EMBL/GenBank/DDBJ databases">
        <title>Draft genome sequence of potential hydrocarbon metabolising strain of Rhodococcus rhodochrous.</title>
        <authorList>
            <person name="Aggarwal R.K."/>
            <person name="Dawar C."/>
        </authorList>
    </citation>
    <scope>NUCLEOTIDE SEQUENCE [LARGE SCALE GENOMIC DNA]</scope>
    <source>
        <strain evidence="3">KG-21</strain>
    </source>
</reference>
<feature type="transmembrane region" description="Helical" evidence="1">
    <location>
        <begin position="70"/>
        <end position="89"/>
    </location>
</feature>
<keyword evidence="1" id="KW-1133">Transmembrane helix</keyword>
<evidence type="ECO:0008006" key="4">
    <source>
        <dbReference type="Google" id="ProtNLM"/>
    </source>
</evidence>
<dbReference type="AlphaFoldDB" id="A0A0M8PJH6"/>
<dbReference type="EMBL" id="AZYO01000004">
    <property type="protein sequence ID" value="KOS57566.1"/>
    <property type="molecule type" value="Genomic_DNA"/>
</dbReference>
<protein>
    <recommendedName>
        <fullName evidence="4">Transmembrane protein</fullName>
    </recommendedName>
</protein>
<dbReference type="RefSeq" id="WP_003938538.1">
    <property type="nucleotide sequence ID" value="NZ_AZYO01000004.1"/>
</dbReference>
<dbReference type="Proteomes" id="UP000037712">
    <property type="component" value="Unassembled WGS sequence"/>
</dbReference>
<keyword evidence="1" id="KW-0812">Transmembrane</keyword>
<comment type="caution">
    <text evidence="2">The sequence shown here is derived from an EMBL/GenBank/DDBJ whole genome shotgun (WGS) entry which is preliminary data.</text>
</comment>
<sequence>MSLASTTVDLTLATAPSRPPVGTADVLAQQTEVNTDTLRSWIEGNVIFVILILIACALLMGALRANLSKVLTVGGLSVVGLAYLGVASSESAAKGVGNWLLSLLGINA</sequence>
<keyword evidence="1" id="KW-0472">Membrane</keyword>
<gene>
    <name evidence="2" type="ORF">Z051_03540</name>
</gene>
<dbReference type="PATRIC" id="fig|1441923.3.peg.771"/>
<accession>A0A0M8PJH6</accession>
<feature type="transmembrane region" description="Helical" evidence="1">
    <location>
        <begin position="46"/>
        <end position="63"/>
    </location>
</feature>
<evidence type="ECO:0000256" key="1">
    <source>
        <dbReference type="SAM" id="Phobius"/>
    </source>
</evidence>